<evidence type="ECO:0000256" key="5">
    <source>
        <dbReference type="ARBA" id="ARBA00012109"/>
    </source>
</evidence>
<evidence type="ECO:0000256" key="12">
    <source>
        <dbReference type="ARBA" id="ARBA00023033"/>
    </source>
</evidence>
<evidence type="ECO:0000256" key="4">
    <source>
        <dbReference type="ARBA" id="ARBA00010617"/>
    </source>
</evidence>
<evidence type="ECO:0000256" key="3">
    <source>
        <dbReference type="ARBA" id="ARBA00004406"/>
    </source>
</evidence>
<keyword evidence="13" id="KW-0472">Membrane</keyword>
<comment type="similarity">
    <text evidence="4 15">Belongs to the cytochrome P450 family.</text>
</comment>
<evidence type="ECO:0000313" key="17">
    <source>
        <dbReference type="Proteomes" id="UP000837857"/>
    </source>
</evidence>
<organism evidence="16 17">
    <name type="scientific">Iphiclides podalirius</name>
    <name type="common">scarce swallowtail</name>
    <dbReference type="NCBI Taxonomy" id="110791"/>
    <lineage>
        <taxon>Eukaryota</taxon>
        <taxon>Metazoa</taxon>
        <taxon>Ecdysozoa</taxon>
        <taxon>Arthropoda</taxon>
        <taxon>Hexapoda</taxon>
        <taxon>Insecta</taxon>
        <taxon>Pterygota</taxon>
        <taxon>Neoptera</taxon>
        <taxon>Endopterygota</taxon>
        <taxon>Lepidoptera</taxon>
        <taxon>Glossata</taxon>
        <taxon>Ditrysia</taxon>
        <taxon>Papilionoidea</taxon>
        <taxon>Papilionidae</taxon>
        <taxon>Papilioninae</taxon>
        <taxon>Iphiclides</taxon>
    </lineage>
</organism>
<dbReference type="PRINTS" id="PR00385">
    <property type="entry name" value="P450"/>
</dbReference>
<comment type="cofactor">
    <cofactor evidence="1">
        <name>heme</name>
        <dbReference type="ChEBI" id="CHEBI:30413"/>
    </cofactor>
</comment>
<gene>
    <name evidence="16" type="ORF">IPOD504_LOCUS7921</name>
</gene>
<evidence type="ECO:0000256" key="8">
    <source>
        <dbReference type="ARBA" id="ARBA00022824"/>
    </source>
</evidence>
<dbReference type="InterPro" id="IPR002401">
    <property type="entry name" value="Cyt_P450_E_grp-I"/>
</dbReference>
<proteinExistence type="inferred from homology"/>
<keyword evidence="11 15" id="KW-0408">Iron</keyword>
<dbReference type="InterPro" id="IPR001128">
    <property type="entry name" value="Cyt_P450"/>
</dbReference>
<evidence type="ECO:0000256" key="15">
    <source>
        <dbReference type="RuleBase" id="RU000461"/>
    </source>
</evidence>
<dbReference type="PANTHER" id="PTHR24292">
    <property type="entry name" value="CYTOCHROME P450"/>
    <property type="match status" value="1"/>
</dbReference>
<dbReference type="EC" id="1.14.14.1" evidence="5"/>
<keyword evidence="12 15" id="KW-0503">Monooxygenase</keyword>
<evidence type="ECO:0000256" key="2">
    <source>
        <dbReference type="ARBA" id="ARBA00004174"/>
    </source>
</evidence>
<dbReference type="Gene3D" id="1.10.630.10">
    <property type="entry name" value="Cytochrome P450"/>
    <property type="match status" value="1"/>
</dbReference>
<evidence type="ECO:0000256" key="6">
    <source>
        <dbReference type="ARBA" id="ARBA00022617"/>
    </source>
</evidence>
<dbReference type="Pfam" id="PF00067">
    <property type="entry name" value="p450"/>
    <property type="match status" value="1"/>
</dbReference>
<evidence type="ECO:0000313" key="16">
    <source>
        <dbReference type="EMBL" id="CAH2051742.1"/>
    </source>
</evidence>
<protein>
    <recommendedName>
        <fullName evidence="5">unspecific monooxygenase</fullName>
        <ecNumber evidence="5">1.14.14.1</ecNumber>
    </recommendedName>
</protein>
<dbReference type="EMBL" id="OW152832">
    <property type="protein sequence ID" value="CAH2051742.1"/>
    <property type="molecule type" value="Genomic_DNA"/>
</dbReference>
<dbReference type="PRINTS" id="PR00463">
    <property type="entry name" value="EP450I"/>
</dbReference>
<keyword evidence="17" id="KW-1185">Reference proteome</keyword>
<evidence type="ECO:0000256" key="11">
    <source>
        <dbReference type="ARBA" id="ARBA00023004"/>
    </source>
</evidence>
<reference evidence="16" key="1">
    <citation type="submission" date="2022-03" db="EMBL/GenBank/DDBJ databases">
        <authorList>
            <person name="Martin H S."/>
        </authorList>
    </citation>
    <scope>NUCLEOTIDE SEQUENCE</scope>
</reference>
<accession>A0ABN8IDS3</accession>
<dbReference type="InterPro" id="IPR036396">
    <property type="entry name" value="Cyt_P450_sf"/>
</dbReference>
<keyword evidence="10 15" id="KW-0560">Oxidoreductase</keyword>
<sequence>MTTSKYDYWKRRKVPYIKPLPLFGNYYDYIMMREHAPVVTHRICEQFPGAELVGAFYGTQPSLILRDPGLIKTVLTKDFYYFNSREVADYTKREPLTQNMFFTHGDRWRVIRQNLTPLFTSAKMRNMFHLIEKCTRQLEEMLEYETAESPVAEARSLMARYTMDCISSCAFGVETNTMKKTDAVNPFCLIGEQIFENSTNRGVKLFARAMWPSLFYALRNKVFPDEIVHFFKGLLLNVFESRQQKPSNRNDFVDLILNLKRNRYMVGDSIRNLKTGGEERVRLELDDDLMTGQCVLFFAAGYETSATTLSFTLYQMAMNPAVQARVVAEIDGYLQKHDGKVAYECVKELPYVEACVRETLRMYPVLGVITRELVEDYTLPSGVHLDKGLRVHIPIYHLHNSAENFPEPQEYRPERFLGNEKDNIKPFTYLPFGEGPRICIGIRFAWMQIMAGLVTLFSKYRVEAAKETPVDIKFDPTAFVTNPIGKLSLNVIYRISSGKCENVTGTLTTPAVLTSVGRPLTWPDLDTVGPSDLGLGTAPSDRVAKLGNGRAIPEGCTKTNHSGIQRTSLSIRAANLSMYEFHCICNECTLHPSLSPRWPLLGRMREDTPASYHELRRL</sequence>
<name>A0ABN8IDS3_9NEOP</name>
<feature type="non-terminal residue" evidence="16">
    <location>
        <position position="1"/>
    </location>
</feature>
<dbReference type="InterPro" id="IPR050476">
    <property type="entry name" value="Insect_CytP450_Detox"/>
</dbReference>
<dbReference type="PROSITE" id="PS00086">
    <property type="entry name" value="CYTOCHROME_P450"/>
    <property type="match status" value="1"/>
</dbReference>
<keyword evidence="9" id="KW-0492">Microsome</keyword>
<evidence type="ECO:0000256" key="7">
    <source>
        <dbReference type="ARBA" id="ARBA00022723"/>
    </source>
</evidence>
<dbReference type="CDD" id="cd11056">
    <property type="entry name" value="CYP6-like"/>
    <property type="match status" value="1"/>
</dbReference>
<dbReference type="PANTHER" id="PTHR24292:SF45">
    <property type="entry name" value="CYTOCHROME P450 6G1-RELATED"/>
    <property type="match status" value="1"/>
</dbReference>
<dbReference type="Proteomes" id="UP000837857">
    <property type="component" value="Chromosome 20"/>
</dbReference>
<keyword evidence="6 15" id="KW-0349">Heme</keyword>
<keyword evidence="8" id="KW-0256">Endoplasmic reticulum</keyword>
<comment type="catalytic activity">
    <reaction evidence="14">
        <text>an organic molecule + reduced [NADPH--hemoprotein reductase] + O2 = an alcohol + oxidized [NADPH--hemoprotein reductase] + H2O + H(+)</text>
        <dbReference type="Rhea" id="RHEA:17149"/>
        <dbReference type="Rhea" id="RHEA-COMP:11964"/>
        <dbReference type="Rhea" id="RHEA-COMP:11965"/>
        <dbReference type="ChEBI" id="CHEBI:15377"/>
        <dbReference type="ChEBI" id="CHEBI:15378"/>
        <dbReference type="ChEBI" id="CHEBI:15379"/>
        <dbReference type="ChEBI" id="CHEBI:30879"/>
        <dbReference type="ChEBI" id="CHEBI:57618"/>
        <dbReference type="ChEBI" id="CHEBI:58210"/>
        <dbReference type="ChEBI" id="CHEBI:142491"/>
        <dbReference type="EC" id="1.14.14.1"/>
    </reaction>
</comment>
<evidence type="ECO:0000256" key="9">
    <source>
        <dbReference type="ARBA" id="ARBA00022848"/>
    </source>
</evidence>
<evidence type="ECO:0000256" key="1">
    <source>
        <dbReference type="ARBA" id="ARBA00001971"/>
    </source>
</evidence>
<dbReference type="SUPFAM" id="SSF48264">
    <property type="entry name" value="Cytochrome P450"/>
    <property type="match status" value="1"/>
</dbReference>
<evidence type="ECO:0000256" key="13">
    <source>
        <dbReference type="ARBA" id="ARBA00023136"/>
    </source>
</evidence>
<evidence type="ECO:0000256" key="14">
    <source>
        <dbReference type="ARBA" id="ARBA00047827"/>
    </source>
</evidence>
<comment type="subcellular location">
    <subcellularLocation>
        <location evidence="3">Endoplasmic reticulum membrane</location>
        <topology evidence="3">Peripheral membrane protein</topology>
    </subcellularLocation>
    <subcellularLocation>
        <location evidence="2">Microsome membrane</location>
        <topology evidence="2">Peripheral membrane protein</topology>
    </subcellularLocation>
</comment>
<keyword evidence="7 15" id="KW-0479">Metal-binding</keyword>
<dbReference type="InterPro" id="IPR017972">
    <property type="entry name" value="Cyt_P450_CS"/>
</dbReference>
<evidence type="ECO:0000256" key="10">
    <source>
        <dbReference type="ARBA" id="ARBA00023002"/>
    </source>
</evidence>